<accession>A0ABU1JGI1</accession>
<feature type="region of interest" description="Disordered" evidence="1">
    <location>
        <begin position="110"/>
        <end position="135"/>
    </location>
</feature>
<dbReference type="Proteomes" id="UP001185069">
    <property type="component" value="Unassembled WGS sequence"/>
</dbReference>
<protein>
    <submittedName>
        <fullName evidence="2">Uncharacterized protein</fullName>
    </submittedName>
</protein>
<reference evidence="2 3" key="1">
    <citation type="submission" date="2023-07" db="EMBL/GenBank/DDBJ databases">
        <title>Sequencing the genomes of 1000 actinobacteria strains.</title>
        <authorList>
            <person name="Klenk H.-P."/>
        </authorList>
    </citation>
    <scope>NUCLEOTIDE SEQUENCE [LARGE SCALE GENOMIC DNA]</scope>
    <source>
        <strain evidence="2 3">DSM 14555</strain>
    </source>
</reference>
<organism evidence="2 3">
    <name type="scientific">Arthrobacter russicus</name>
    <dbReference type="NCBI Taxonomy" id="172040"/>
    <lineage>
        <taxon>Bacteria</taxon>
        <taxon>Bacillati</taxon>
        <taxon>Actinomycetota</taxon>
        <taxon>Actinomycetes</taxon>
        <taxon>Micrococcales</taxon>
        <taxon>Micrococcaceae</taxon>
        <taxon>Arthrobacter</taxon>
    </lineage>
</organism>
<keyword evidence="3" id="KW-1185">Reference proteome</keyword>
<proteinExistence type="predicted"/>
<evidence type="ECO:0000313" key="2">
    <source>
        <dbReference type="EMBL" id="MDR6271255.1"/>
    </source>
</evidence>
<sequence length="135" mass="14775">MIPADWLRVNRPGDRETVGYLEMSDDGFRPFDLLGRPVAEPLPYEAAEEILLEQGLSYLASRWRLAVDDAAEPIDVVIRDVSPEQVTVLSDDYAYPQPIGTVFSLPVPETSGRLQPGAPGSSARFLQAIPRPPAG</sequence>
<gene>
    <name evidence="2" type="ORF">JOE69_003493</name>
</gene>
<evidence type="ECO:0000256" key="1">
    <source>
        <dbReference type="SAM" id="MobiDB-lite"/>
    </source>
</evidence>
<dbReference type="RefSeq" id="WP_309800955.1">
    <property type="nucleotide sequence ID" value="NZ_BAAAHY010000006.1"/>
</dbReference>
<dbReference type="EMBL" id="JAVDQF010000001">
    <property type="protein sequence ID" value="MDR6271255.1"/>
    <property type="molecule type" value="Genomic_DNA"/>
</dbReference>
<comment type="caution">
    <text evidence="2">The sequence shown here is derived from an EMBL/GenBank/DDBJ whole genome shotgun (WGS) entry which is preliminary data.</text>
</comment>
<name>A0ABU1JGI1_9MICC</name>
<evidence type="ECO:0000313" key="3">
    <source>
        <dbReference type="Proteomes" id="UP001185069"/>
    </source>
</evidence>